<feature type="coiled-coil region" evidence="1">
    <location>
        <begin position="56"/>
        <end position="83"/>
    </location>
</feature>
<evidence type="ECO:0000256" key="1">
    <source>
        <dbReference type="SAM" id="Coils"/>
    </source>
</evidence>
<evidence type="ECO:0000313" key="4">
    <source>
        <dbReference type="EMBL" id="KKT11445.1"/>
    </source>
</evidence>
<reference evidence="4 5" key="1">
    <citation type="journal article" date="2015" name="Nature">
        <title>rRNA introns, odd ribosomes, and small enigmatic genomes across a large radiation of phyla.</title>
        <authorList>
            <person name="Brown C.T."/>
            <person name="Hug L.A."/>
            <person name="Thomas B.C."/>
            <person name="Sharon I."/>
            <person name="Castelle C.J."/>
            <person name="Singh A."/>
            <person name="Wilkins M.J."/>
            <person name="Williams K.H."/>
            <person name="Banfield J.F."/>
        </authorList>
    </citation>
    <scope>NUCLEOTIDE SEQUENCE [LARGE SCALE GENOMIC DNA]</scope>
</reference>
<comment type="caution">
    <text evidence="4">The sequence shown here is derived from an EMBL/GenBank/DDBJ whole genome shotgun (WGS) entry which is preliminary data.</text>
</comment>
<dbReference type="Proteomes" id="UP000033910">
    <property type="component" value="Unassembled WGS sequence"/>
</dbReference>
<name>A0A0G1EN86_UNCKA</name>
<dbReference type="EMBL" id="LCGF01000014">
    <property type="protein sequence ID" value="KKT11445.1"/>
    <property type="molecule type" value="Genomic_DNA"/>
</dbReference>
<feature type="signal peptide" evidence="3">
    <location>
        <begin position="1"/>
        <end position="24"/>
    </location>
</feature>
<protein>
    <submittedName>
        <fullName evidence="4">Uncharacterized protein</fullName>
    </submittedName>
</protein>
<sequence length="220" mass="25033">MKINNFTKLIVVPLLFISPFVYTAAAQSVLPASDGKNIDTESLPRLDTQRVQLNKAENQERRCELATQRIAEKIARYKTLEKRHQGIYLGLGTKLENLVNRLKEDGYTGDNIAALEADITKLDELSEKLKATYADYLAKLEELKTVSCADSDINFAQALKTAREELTATRDVIKEIKDFYLTEVKPHIAAMREQIKEEKLNREQNGKPENETTDTEEEQD</sequence>
<organism evidence="4 5">
    <name type="scientific">candidate division WWE3 bacterium GW2011_GWB2_43_22</name>
    <dbReference type="NCBI Taxonomy" id="1619118"/>
    <lineage>
        <taxon>Bacteria</taxon>
        <taxon>Katanobacteria</taxon>
    </lineage>
</organism>
<proteinExistence type="predicted"/>
<dbReference type="AlphaFoldDB" id="A0A0G1EN86"/>
<evidence type="ECO:0000256" key="2">
    <source>
        <dbReference type="SAM" id="MobiDB-lite"/>
    </source>
</evidence>
<feature type="compositionally biased region" description="Basic and acidic residues" evidence="2">
    <location>
        <begin position="195"/>
        <end position="210"/>
    </location>
</feature>
<keyword evidence="1" id="KW-0175">Coiled coil</keyword>
<evidence type="ECO:0000256" key="3">
    <source>
        <dbReference type="SAM" id="SignalP"/>
    </source>
</evidence>
<feature type="compositionally biased region" description="Acidic residues" evidence="2">
    <location>
        <begin position="211"/>
        <end position="220"/>
    </location>
</feature>
<feature type="region of interest" description="Disordered" evidence="2">
    <location>
        <begin position="195"/>
        <end position="220"/>
    </location>
</feature>
<feature type="chain" id="PRO_5002536914" evidence="3">
    <location>
        <begin position="25"/>
        <end position="220"/>
    </location>
</feature>
<gene>
    <name evidence="4" type="ORF">UV89_C0014G0014</name>
</gene>
<evidence type="ECO:0000313" key="5">
    <source>
        <dbReference type="Proteomes" id="UP000033910"/>
    </source>
</evidence>
<feature type="coiled-coil region" evidence="1">
    <location>
        <begin position="112"/>
        <end position="146"/>
    </location>
</feature>
<keyword evidence="3" id="KW-0732">Signal</keyword>
<accession>A0A0G1EN86</accession>